<feature type="transmembrane region" description="Helical" evidence="2">
    <location>
        <begin position="403"/>
        <end position="423"/>
    </location>
</feature>
<dbReference type="InterPro" id="IPR058257">
    <property type="entry name" value="CorA-like_dom"/>
</dbReference>
<accession>U1HSW9</accession>
<keyword evidence="5" id="KW-1185">Reference proteome</keyword>
<reference evidence="5" key="1">
    <citation type="journal article" date="2014" name="BMC Genomics">
        <title>Genome characteristics reveal the impact of lichenization on lichen-forming fungus Endocarpon pusillum Hedwig (Verrucariales, Ascomycota).</title>
        <authorList>
            <person name="Wang Y.-Y."/>
            <person name="Liu B."/>
            <person name="Zhang X.-Y."/>
            <person name="Zhou Q.-M."/>
            <person name="Zhang T."/>
            <person name="Li H."/>
            <person name="Yu Y.-F."/>
            <person name="Zhang X.-L."/>
            <person name="Hao X.-Y."/>
            <person name="Wang M."/>
            <person name="Wang L."/>
            <person name="Wei J.-C."/>
        </authorList>
    </citation>
    <scope>NUCLEOTIDE SEQUENCE [LARGE SCALE GENOMIC DNA]</scope>
    <source>
        <strain evidence="5">Z07020 / HMAS-L-300199</strain>
    </source>
</reference>
<dbReference type="EMBL" id="KE721110">
    <property type="protein sequence ID" value="ERF72334.1"/>
    <property type="molecule type" value="Genomic_DNA"/>
</dbReference>
<dbReference type="Pfam" id="PF26616">
    <property type="entry name" value="CorA-like"/>
    <property type="match status" value="1"/>
</dbReference>
<organism evidence="4 5">
    <name type="scientific">Endocarpon pusillum (strain Z07020 / HMAS-L-300199)</name>
    <name type="common">Lichen-forming fungus</name>
    <dbReference type="NCBI Taxonomy" id="1263415"/>
    <lineage>
        <taxon>Eukaryota</taxon>
        <taxon>Fungi</taxon>
        <taxon>Dikarya</taxon>
        <taxon>Ascomycota</taxon>
        <taxon>Pezizomycotina</taxon>
        <taxon>Eurotiomycetes</taxon>
        <taxon>Chaetothyriomycetidae</taxon>
        <taxon>Verrucariales</taxon>
        <taxon>Verrucariaceae</taxon>
        <taxon>Endocarpon</taxon>
    </lineage>
</organism>
<evidence type="ECO:0000313" key="4">
    <source>
        <dbReference type="EMBL" id="ERF72334.1"/>
    </source>
</evidence>
<feature type="coiled-coil region" evidence="1">
    <location>
        <begin position="480"/>
        <end position="507"/>
    </location>
</feature>
<dbReference type="GeneID" id="19241037"/>
<gene>
    <name evidence="4" type="ORF">EPUS_06090</name>
</gene>
<keyword evidence="2" id="KW-0472">Membrane</keyword>
<evidence type="ECO:0000313" key="5">
    <source>
        <dbReference type="Proteomes" id="UP000019373"/>
    </source>
</evidence>
<dbReference type="AlphaFoldDB" id="U1HSW9"/>
<evidence type="ECO:0000256" key="1">
    <source>
        <dbReference type="SAM" id="Coils"/>
    </source>
</evidence>
<name>U1HSW9_ENDPU</name>
<keyword evidence="1" id="KW-0175">Coiled coil</keyword>
<keyword evidence="2" id="KW-0812">Transmembrane</keyword>
<dbReference type="HOGENOM" id="CLU_523767_0_0_1"/>
<dbReference type="Proteomes" id="UP000019373">
    <property type="component" value="Unassembled WGS sequence"/>
</dbReference>
<keyword evidence="2" id="KW-1133">Transmembrane helix</keyword>
<sequence>MQASLLTARAVTSNPGLATDCLFLKEKAFLSEDRSNRCLIDAHRFLSGPALATVDSCARSPADDVAHQHAVRFKCKSENSNFSSQKIRDESQLRDFLRDRWSDYERPKRAVRSSYVLFIDRTTSVNALNLTRDLAEAVLSSLQIFALLKDFILLFDRECAYAFSHVDQEKKDENIGVSPDTYWPVRRTVIYHRYSFVKARKQEIWIVIGSRSGSEHLRKHILDYQARNIGSKSNPSPFELHLMIQHCYMGNWRPRLGWMAEEIWRQVNPAMTTPFEHSNCSSRERLIRKLLLVDQSQARQNIWEKLDDSMLAVEALIETIELLKVNFLRFEGDPKPRAMTRSQETIARSFDIKKREAEAVLKQLRALRGKAESTSSLYARLTALQSKSIADQSAHKSRITTTLTFLTASFLPSAILGTFFSGTKIFESPHGQVKYWAVIFGTTAGIMLLIWALGLLYGWWTVEDLTEGLRPLGECFSWIMEKYAERKERVKEKAEARRSEAARMETKRGYVEHHEISHFR</sequence>
<feature type="domain" description="CorA-like transporter" evidence="3">
    <location>
        <begin position="71"/>
        <end position="159"/>
    </location>
</feature>
<evidence type="ECO:0000256" key="2">
    <source>
        <dbReference type="SAM" id="Phobius"/>
    </source>
</evidence>
<protein>
    <recommendedName>
        <fullName evidence="3">CorA-like transporter domain-containing protein</fullName>
    </recommendedName>
</protein>
<evidence type="ECO:0000259" key="3">
    <source>
        <dbReference type="Pfam" id="PF26616"/>
    </source>
</evidence>
<dbReference type="RefSeq" id="XP_007802005.1">
    <property type="nucleotide sequence ID" value="XM_007803814.1"/>
</dbReference>
<feature type="transmembrane region" description="Helical" evidence="2">
    <location>
        <begin position="435"/>
        <end position="460"/>
    </location>
</feature>
<proteinExistence type="predicted"/>